<feature type="compositionally biased region" description="Basic residues" evidence="6">
    <location>
        <begin position="122"/>
        <end position="132"/>
    </location>
</feature>
<reference evidence="8" key="1">
    <citation type="submission" date="2025-08" db="UniProtKB">
        <authorList>
            <consortium name="RefSeq"/>
        </authorList>
    </citation>
    <scope>IDENTIFICATION</scope>
    <source>
        <tissue evidence="8">Whole organism</tissue>
    </source>
</reference>
<dbReference type="InterPro" id="IPR002671">
    <property type="entry name" value="Ribosomal_eL22"/>
</dbReference>
<evidence type="ECO:0000256" key="2">
    <source>
        <dbReference type="ARBA" id="ARBA00022980"/>
    </source>
</evidence>
<dbReference type="KEGG" id="hazt:108664443"/>
<evidence type="ECO:0000256" key="5">
    <source>
        <dbReference type="ARBA" id="ARBA00041214"/>
    </source>
</evidence>
<dbReference type="GO" id="GO:0005840">
    <property type="term" value="C:ribosome"/>
    <property type="evidence" value="ECO:0007669"/>
    <property type="project" value="UniProtKB-KW"/>
</dbReference>
<evidence type="ECO:0000313" key="8">
    <source>
        <dbReference type="RefSeq" id="XP_018006517.1"/>
    </source>
</evidence>
<feature type="compositionally biased region" description="Polar residues" evidence="6">
    <location>
        <begin position="105"/>
        <end position="121"/>
    </location>
</feature>
<feature type="region of interest" description="Disordered" evidence="6">
    <location>
        <begin position="47"/>
        <end position="78"/>
    </location>
</feature>
<dbReference type="Pfam" id="PF01776">
    <property type="entry name" value="Ribosomal_L22e"/>
    <property type="match status" value="1"/>
</dbReference>
<evidence type="ECO:0000256" key="1">
    <source>
        <dbReference type="ARBA" id="ARBA00007817"/>
    </source>
</evidence>
<sequence>MKTSVLDELEETAACFINNITNATKNYNNPLLKSFLTGEITSMQKEDKKYLHDEKPAKIPAKSSKDSKKLKQGSNSIDCEKLHPNHILVAEVSENTRISRKTCNRETPPSDTGEKLTQTSRANKKKKNKKSPPIKEEAMKKIQLTATKEDQVNQVGKVRGRKKELKIEQRNNEIIPTVVASKKSKSALENIGDKLNKHLSVKHKATGASNAKRKSKIKQNTLDFKVDCRLPAGDGILDVKDYVKFLEERFKVNGCVKNLNDHVTIKTLDDNVTITAYDYKYSKRYLKYLTKKYFKKRGLRDWLRVVSTSPSVYQLRYYPVYCQHDDETDDDSE</sequence>
<evidence type="ECO:0000313" key="7">
    <source>
        <dbReference type="Proteomes" id="UP000694843"/>
    </source>
</evidence>
<protein>
    <recommendedName>
        <fullName evidence="4">Large ribosomal subunit protein eL22</fullName>
    </recommendedName>
    <alternativeName>
        <fullName evidence="5">60S ribosomal protein L22</fullName>
    </alternativeName>
</protein>
<keyword evidence="7" id="KW-1185">Reference proteome</keyword>
<gene>
    <name evidence="8" type="primary">LOC108664443</name>
</gene>
<dbReference type="GO" id="GO:0002181">
    <property type="term" value="P:cytoplasmic translation"/>
    <property type="evidence" value="ECO:0007669"/>
    <property type="project" value="TreeGrafter"/>
</dbReference>
<dbReference type="GO" id="GO:1990904">
    <property type="term" value="C:ribonucleoprotein complex"/>
    <property type="evidence" value="ECO:0007669"/>
    <property type="project" value="UniProtKB-KW"/>
</dbReference>
<dbReference type="GeneID" id="108664443"/>
<proteinExistence type="inferred from homology"/>
<keyword evidence="3" id="KW-0687">Ribonucleoprotein</keyword>
<evidence type="ECO:0000256" key="6">
    <source>
        <dbReference type="SAM" id="MobiDB-lite"/>
    </source>
</evidence>
<dbReference type="PANTHER" id="PTHR10064">
    <property type="entry name" value="60S RIBOSOMAL PROTEIN L22"/>
    <property type="match status" value="1"/>
</dbReference>
<dbReference type="Gene3D" id="3.30.1360.210">
    <property type="match status" value="1"/>
</dbReference>
<feature type="compositionally biased region" description="Basic and acidic residues" evidence="6">
    <location>
        <begin position="47"/>
        <end position="69"/>
    </location>
</feature>
<dbReference type="AlphaFoldDB" id="A0A8B7MY78"/>
<evidence type="ECO:0000256" key="4">
    <source>
        <dbReference type="ARBA" id="ARBA00040613"/>
    </source>
</evidence>
<name>A0A8B7MY78_HYAAZ</name>
<dbReference type="Proteomes" id="UP000694843">
    <property type="component" value="Unplaced"/>
</dbReference>
<dbReference type="RefSeq" id="XP_018006517.1">
    <property type="nucleotide sequence ID" value="XM_018151028.2"/>
</dbReference>
<feature type="region of interest" description="Disordered" evidence="6">
    <location>
        <begin position="99"/>
        <end position="136"/>
    </location>
</feature>
<dbReference type="OrthoDB" id="10259820at2759"/>
<dbReference type="PANTHER" id="PTHR10064:SF0">
    <property type="entry name" value="FI24544P1-RELATED"/>
    <property type="match status" value="1"/>
</dbReference>
<dbReference type="InterPro" id="IPR038526">
    <property type="entry name" value="Ribosomal_eL22_sf"/>
</dbReference>
<organism evidence="7 8">
    <name type="scientific">Hyalella azteca</name>
    <name type="common">Amphipod</name>
    <dbReference type="NCBI Taxonomy" id="294128"/>
    <lineage>
        <taxon>Eukaryota</taxon>
        <taxon>Metazoa</taxon>
        <taxon>Ecdysozoa</taxon>
        <taxon>Arthropoda</taxon>
        <taxon>Crustacea</taxon>
        <taxon>Multicrustacea</taxon>
        <taxon>Malacostraca</taxon>
        <taxon>Eumalacostraca</taxon>
        <taxon>Peracarida</taxon>
        <taxon>Amphipoda</taxon>
        <taxon>Senticaudata</taxon>
        <taxon>Talitrida</taxon>
        <taxon>Talitroidea</taxon>
        <taxon>Hyalellidae</taxon>
        <taxon>Hyalella</taxon>
    </lineage>
</organism>
<evidence type="ECO:0000256" key="3">
    <source>
        <dbReference type="ARBA" id="ARBA00023274"/>
    </source>
</evidence>
<accession>A0A8B7MY78</accession>
<dbReference type="GO" id="GO:0003723">
    <property type="term" value="F:RNA binding"/>
    <property type="evidence" value="ECO:0007669"/>
    <property type="project" value="TreeGrafter"/>
</dbReference>
<comment type="similarity">
    <text evidence="1">Belongs to the eukaryotic ribosomal protein eL22 family.</text>
</comment>
<dbReference type="GO" id="GO:0003735">
    <property type="term" value="F:structural constituent of ribosome"/>
    <property type="evidence" value="ECO:0007669"/>
    <property type="project" value="InterPro"/>
</dbReference>
<keyword evidence="2" id="KW-0689">Ribosomal protein</keyword>